<evidence type="ECO:0000313" key="2">
    <source>
        <dbReference type="Proteomes" id="UP000308600"/>
    </source>
</evidence>
<evidence type="ECO:0000313" key="1">
    <source>
        <dbReference type="EMBL" id="TFK70100.1"/>
    </source>
</evidence>
<dbReference type="EMBL" id="ML208319">
    <property type="protein sequence ID" value="TFK70100.1"/>
    <property type="molecule type" value="Genomic_DNA"/>
</dbReference>
<feature type="non-terminal residue" evidence="1">
    <location>
        <position position="1"/>
    </location>
</feature>
<gene>
    <name evidence="1" type="ORF">BDN72DRAFT_767045</name>
</gene>
<protein>
    <submittedName>
        <fullName evidence="1">Uncharacterized protein</fullName>
    </submittedName>
</protein>
<sequence length="157" mass="17686">KTVRIWDVETGLQKGTKFTGHPDSVFSVAFSSDNKYVVSGSDDNTVRIWDIEAGQEIDTEPQGHFQSPLPPSTKYSISTGGTAIRLYSPPHSNSSLLIDGWYYVDGHRYLWIPPLYREAIAISQYRCFPFNAKIPTLFVNLDKFVHGPNWTSIMTLA</sequence>
<reference evidence="1 2" key="1">
    <citation type="journal article" date="2019" name="Nat. Ecol. Evol.">
        <title>Megaphylogeny resolves global patterns of mushroom evolution.</title>
        <authorList>
            <person name="Varga T."/>
            <person name="Krizsan K."/>
            <person name="Foldi C."/>
            <person name="Dima B."/>
            <person name="Sanchez-Garcia M."/>
            <person name="Sanchez-Ramirez S."/>
            <person name="Szollosi G.J."/>
            <person name="Szarkandi J.G."/>
            <person name="Papp V."/>
            <person name="Albert L."/>
            <person name="Andreopoulos W."/>
            <person name="Angelini C."/>
            <person name="Antonin V."/>
            <person name="Barry K.W."/>
            <person name="Bougher N.L."/>
            <person name="Buchanan P."/>
            <person name="Buyck B."/>
            <person name="Bense V."/>
            <person name="Catcheside P."/>
            <person name="Chovatia M."/>
            <person name="Cooper J."/>
            <person name="Damon W."/>
            <person name="Desjardin D."/>
            <person name="Finy P."/>
            <person name="Geml J."/>
            <person name="Haridas S."/>
            <person name="Hughes K."/>
            <person name="Justo A."/>
            <person name="Karasinski D."/>
            <person name="Kautmanova I."/>
            <person name="Kiss B."/>
            <person name="Kocsube S."/>
            <person name="Kotiranta H."/>
            <person name="LaButti K.M."/>
            <person name="Lechner B.E."/>
            <person name="Liimatainen K."/>
            <person name="Lipzen A."/>
            <person name="Lukacs Z."/>
            <person name="Mihaltcheva S."/>
            <person name="Morgado L.N."/>
            <person name="Niskanen T."/>
            <person name="Noordeloos M.E."/>
            <person name="Ohm R.A."/>
            <person name="Ortiz-Santana B."/>
            <person name="Ovrebo C."/>
            <person name="Racz N."/>
            <person name="Riley R."/>
            <person name="Savchenko A."/>
            <person name="Shiryaev A."/>
            <person name="Soop K."/>
            <person name="Spirin V."/>
            <person name="Szebenyi C."/>
            <person name="Tomsovsky M."/>
            <person name="Tulloss R.E."/>
            <person name="Uehling J."/>
            <person name="Grigoriev I.V."/>
            <person name="Vagvolgyi C."/>
            <person name="Papp T."/>
            <person name="Martin F.M."/>
            <person name="Miettinen O."/>
            <person name="Hibbett D.S."/>
            <person name="Nagy L.G."/>
        </authorList>
    </citation>
    <scope>NUCLEOTIDE SEQUENCE [LARGE SCALE GENOMIC DNA]</scope>
    <source>
        <strain evidence="1 2">NL-1719</strain>
    </source>
</reference>
<dbReference type="Proteomes" id="UP000308600">
    <property type="component" value="Unassembled WGS sequence"/>
</dbReference>
<keyword evidence="2" id="KW-1185">Reference proteome</keyword>
<name>A0ACD3AX24_9AGAR</name>
<accession>A0ACD3AX24</accession>
<organism evidence="1 2">
    <name type="scientific">Pluteus cervinus</name>
    <dbReference type="NCBI Taxonomy" id="181527"/>
    <lineage>
        <taxon>Eukaryota</taxon>
        <taxon>Fungi</taxon>
        <taxon>Dikarya</taxon>
        <taxon>Basidiomycota</taxon>
        <taxon>Agaricomycotina</taxon>
        <taxon>Agaricomycetes</taxon>
        <taxon>Agaricomycetidae</taxon>
        <taxon>Agaricales</taxon>
        <taxon>Pluteineae</taxon>
        <taxon>Pluteaceae</taxon>
        <taxon>Pluteus</taxon>
    </lineage>
</organism>
<proteinExistence type="predicted"/>